<dbReference type="VEuPathDB" id="TriTrypDB:TvY486_0805680"/>
<reference evidence="2" key="1">
    <citation type="journal article" date="2012" name="Proc. Natl. Acad. Sci. U.S.A.">
        <title>Antigenic diversity is generated by distinct evolutionary mechanisms in African trypanosome species.</title>
        <authorList>
            <person name="Jackson A.P."/>
            <person name="Berry A."/>
            <person name="Aslett M."/>
            <person name="Allison H.C."/>
            <person name="Burton P."/>
            <person name="Vavrova-Anderson J."/>
            <person name="Brown R."/>
            <person name="Browne H."/>
            <person name="Corton N."/>
            <person name="Hauser H."/>
            <person name="Gamble J."/>
            <person name="Gilderthorp R."/>
            <person name="Marcello L."/>
            <person name="McQuillan J."/>
            <person name="Otto T.D."/>
            <person name="Quail M.A."/>
            <person name="Sanders M.J."/>
            <person name="van Tonder A."/>
            <person name="Ginger M.L."/>
            <person name="Field M.C."/>
            <person name="Barry J.D."/>
            <person name="Hertz-Fowler C."/>
            <person name="Berriman M."/>
        </authorList>
    </citation>
    <scope>NUCLEOTIDE SEQUENCE</scope>
    <source>
        <strain evidence="2">Y486</strain>
    </source>
</reference>
<sequence>MSWCNWWRVDREEGEVALREAERAVSAIFSPSHSVMKKSPDVTQSILRRSGVRLFSGAKGSDMEEETGEKKAVSRPSSPIVAGSDEPPSVSIPPCPIAGYSLLQQGLVDNLATPPRTLSVNDLRLLISELASIEQRARYEVDTQLAEQVHGRGRRGLELVVNPCLYLGGLYLMMWKGPRLYHNASPRGSVFFTQLLAMLRWHIPEVEKERLSQKHRVLLQVTNARVALTFLAGLFAATVAYVTQPPLDVVDTGPDVEFGKNLAGYQHHTETALRWLWLVYYHHPAYRALTMEMGRSAPHFRGCH</sequence>
<evidence type="ECO:0000256" key="1">
    <source>
        <dbReference type="SAM" id="MobiDB-lite"/>
    </source>
</evidence>
<dbReference type="AlphaFoldDB" id="G0U1K4"/>
<name>G0U1K4_TRYVY</name>
<evidence type="ECO:0000313" key="2">
    <source>
        <dbReference type="EMBL" id="CCC49961.1"/>
    </source>
</evidence>
<organism evidence="2">
    <name type="scientific">Trypanosoma vivax (strain Y486)</name>
    <dbReference type="NCBI Taxonomy" id="1055687"/>
    <lineage>
        <taxon>Eukaryota</taxon>
        <taxon>Discoba</taxon>
        <taxon>Euglenozoa</taxon>
        <taxon>Kinetoplastea</taxon>
        <taxon>Metakinetoplastina</taxon>
        <taxon>Trypanosomatida</taxon>
        <taxon>Trypanosomatidae</taxon>
        <taxon>Trypanosoma</taxon>
        <taxon>Duttonella</taxon>
    </lineage>
</organism>
<protein>
    <submittedName>
        <fullName evidence="2">Uncharacterized protein</fullName>
    </submittedName>
</protein>
<feature type="region of interest" description="Disordered" evidence="1">
    <location>
        <begin position="57"/>
        <end position="88"/>
    </location>
</feature>
<gene>
    <name evidence="2" type="ORF">TVY486_0805680</name>
</gene>
<dbReference type="EMBL" id="HE573024">
    <property type="protein sequence ID" value="CCC49961.1"/>
    <property type="molecule type" value="Genomic_DNA"/>
</dbReference>
<proteinExistence type="predicted"/>
<accession>G0U1K4</accession>